<keyword evidence="3" id="KW-1185">Reference proteome</keyword>
<evidence type="ECO:0000256" key="1">
    <source>
        <dbReference type="SAM" id="MobiDB-lite"/>
    </source>
</evidence>
<dbReference type="Proteomes" id="UP000315949">
    <property type="component" value="Unassembled WGS sequence"/>
</dbReference>
<evidence type="ECO:0000313" key="2">
    <source>
        <dbReference type="EMBL" id="TWT19522.1"/>
    </source>
</evidence>
<dbReference type="EMBL" id="VOHE01000003">
    <property type="protein sequence ID" value="TWT19522.1"/>
    <property type="molecule type" value="Genomic_DNA"/>
</dbReference>
<comment type="caution">
    <text evidence="2">The sequence shown here is derived from an EMBL/GenBank/DDBJ whole genome shotgun (WGS) entry which is preliminary data.</text>
</comment>
<protein>
    <submittedName>
        <fullName evidence="2">Uncharacterized protein</fullName>
    </submittedName>
</protein>
<proteinExistence type="predicted"/>
<feature type="region of interest" description="Disordered" evidence="1">
    <location>
        <begin position="381"/>
        <end position="400"/>
    </location>
</feature>
<dbReference type="RefSeq" id="WP_146312008.1">
    <property type="nucleotide sequence ID" value="NZ_VOHE01000003.1"/>
</dbReference>
<accession>A0A5C5U1Y1</accession>
<reference evidence="2 3" key="1">
    <citation type="submission" date="2019-07" db="EMBL/GenBank/DDBJ databases">
        <title>Luteimonas sp. YD-1 nov., isolated from acidic soil.</title>
        <authorList>
            <person name="Zhou J."/>
        </authorList>
    </citation>
    <scope>NUCLEOTIDE SEQUENCE [LARGE SCALE GENOMIC DNA]</scope>
    <source>
        <strain evidence="2 3">YD-1</strain>
    </source>
</reference>
<sequence>MSAQGQSLVAREEAASIADLHRLAGPMLSVLAATARSAEAGRRMGALVEAGGDLARGGLEWTGAVTSRTWAQAGDFAGLGYRVTGITIDHGVRTGGELAAQWRELRANAEAVALRAGGALEARVNAAGAGGARGIHWVAGGLPGGIGRYVHERAGELSASLDARASRARTGAGAAAADALERGRADAGRYRLIAGAVGAALAEDLDRQGASVRRGMQRAGEAVGGVLQDSGARIDATTQRAPGAGAGLGATTGFLVGSIATHAPNHPAGAAGVRGTIGLARNAGPALQEGLERHGMATAVIPSLDAEIARRERAARELLDRHLQAGPAAATDSPLQSVLRGESGQALARFLEAIRDGDGAKISASAAALLETPPARLWMQSGQAQLDARDAQSTSARDDVEARQAAEAVLAR</sequence>
<gene>
    <name evidence="2" type="ORF">FQY79_06615</name>
</gene>
<evidence type="ECO:0000313" key="3">
    <source>
        <dbReference type="Proteomes" id="UP000315949"/>
    </source>
</evidence>
<name>A0A5C5U1Y1_9GAMM</name>
<dbReference type="AlphaFoldDB" id="A0A5C5U1Y1"/>
<organism evidence="2 3">
    <name type="scientific">Luteimonas wenzhouensis</name>
    <dbReference type="NCBI Taxonomy" id="2599615"/>
    <lineage>
        <taxon>Bacteria</taxon>
        <taxon>Pseudomonadati</taxon>
        <taxon>Pseudomonadota</taxon>
        <taxon>Gammaproteobacteria</taxon>
        <taxon>Lysobacterales</taxon>
        <taxon>Lysobacteraceae</taxon>
        <taxon>Luteimonas</taxon>
    </lineage>
</organism>